<keyword evidence="3" id="KW-1185">Reference proteome</keyword>
<dbReference type="AlphaFoldDB" id="A0A6G1IEC5"/>
<sequence length="281" mass="32220">MSNCPGKAAWLWFLSVLWFWDWTYLGNYDDEGWDDQANCVRDKNGSVVWKYEEYVDVVVRLRYIHIFDNLIYVFWLRYFNDIRPYTSYLNSSEILTFILFIQEVAYTNARMKTHVALSSGTKEDEQFVISCLSYNTWMACLHESGVFLPSSRSSRHLFDVQTVQGTLGGLKATRLLWQTLETGLLIKASRSSGYRNQYLNFVLTAHDVQIIPVPLRVLKATPSRSSATSPAQIDQAVFLPPSLRLSPQLEASHLEPLQNRIAKFLLPPRAAVDAVTKTPSH</sequence>
<feature type="signal peptide" evidence="1">
    <location>
        <begin position="1"/>
        <end position="25"/>
    </location>
</feature>
<keyword evidence="1" id="KW-0732">Signal</keyword>
<organism evidence="2 3">
    <name type="scientific">Lentithecium fluviatile CBS 122367</name>
    <dbReference type="NCBI Taxonomy" id="1168545"/>
    <lineage>
        <taxon>Eukaryota</taxon>
        <taxon>Fungi</taxon>
        <taxon>Dikarya</taxon>
        <taxon>Ascomycota</taxon>
        <taxon>Pezizomycotina</taxon>
        <taxon>Dothideomycetes</taxon>
        <taxon>Pleosporomycetidae</taxon>
        <taxon>Pleosporales</taxon>
        <taxon>Massarineae</taxon>
        <taxon>Lentitheciaceae</taxon>
        <taxon>Lentithecium</taxon>
    </lineage>
</organism>
<protein>
    <submittedName>
        <fullName evidence="2">Uncharacterized protein</fullName>
    </submittedName>
</protein>
<proteinExistence type="predicted"/>
<feature type="chain" id="PRO_5026323633" evidence="1">
    <location>
        <begin position="26"/>
        <end position="281"/>
    </location>
</feature>
<dbReference type="Proteomes" id="UP000799291">
    <property type="component" value="Unassembled WGS sequence"/>
</dbReference>
<gene>
    <name evidence="2" type="ORF">K458DRAFT_396867</name>
</gene>
<reference evidence="2" key="1">
    <citation type="journal article" date="2020" name="Stud. Mycol.">
        <title>101 Dothideomycetes genomes: a test case for predicting lifestyles and emergence of pathogens.</title>
        <authorList>
            <person name="Haridas S."/>
            <person name="Albert R."/>
            <person name="Binder M."/>
            <person name="Bloem J."/>
            <person name="Labutti K."/>
            <person name="Salamov A."/>
            <person name="Andreopoulos B."/>
            <person name="Baker S."/>
            <person name="Barry K."/>
            <person name="Bills G."/>
            <person name="Bluhm B."/>
            <person name="Cannon C."/>
            <person name="Castanera R."/>
            <person name="Culley D."/>
            <person name="Daum C."/>
            <person name="Ezra D."/>
            <person name="Gonzalez J."/>
            <person name="Henrissat B."/>
            <person name="Kuo A."/>
            <person name="Liang C."/>
            <person name="Lipzen A."/>
            <person name="Lutzoni F."/>
            <person name="Magnuson J."/>
            <person name="Mondo S."/>
            <person name="Nolan M."/>
            <person name="Ohm R."/>
            <person name="Pangilinan J."/>
            <person name="Park H.-J."/>
            <person name="Ramirez L."/>
            <person name="Alfaro M."/>
            <person name="Sun H."/>
            <person name="Tritt A."/>
            <person name="Yoshinaga Y."/>
            <person name="Zwiers L.-H."/>
            <person name="Turgeon B."/>
            <person name="Goodwin S."/>
            <person name="Spatafora J."/>
            <person name="Crous P."/>
            <person name="Grigoriev I."/>
        </authorList>
    </citation>
    <scope>NUCLEOTIDE SEQUENCE</scope>
    <source>
        <strain evidence="2">CBS 122367</strain>
    </source>
</reference>
<dbReference type="OrthoDB" id="3685345at2759"/>
<dbReference type="EMBL" id="MU005633">
    <property type="protein sequence ID" value="KAF2676562.1"/>
    <property type="molecule type" value="Genomic_DNA"/>
</dbReference>
<name>A0A6G1IEC5_9PLEO</name>
<evidence type="ECO:0000313" key="3">
    <source>
        <dbReference type="Proteomes" id="UP000799291"/>
    </source>
</evidence>
<evidence type="ECO:0000313" key="2">
    <source>
        <dbReference type="EMBL" id="KAF2676562.1"/>
    </source>
</evidence>
<evidence type="ECO:0000256" key="1">
    <source>
        <dbReference type="SAM" id="SignalP"/>
    </source>
</evidence>
<accession>A0A6G1IEC5</accession>